<dbReference type="AlphaFoldDB" id="A0AAD7W542"/>
<proteinExistence type="predicted"/>
<protein>
    <submittedName>
        <fullName evidence="2">Uncharacterized protein</fullName>
    </submittedName>
</protein>
<reference evidence="2" key="1">
    <citation type="journal article" date="2023" name="Science">
        <title>Genome structures resolve the early diversification of teleost fishes.</title>
        <authorList>
            <person name="Parey E."/>
            <person name="Louis A."/>
            <person name="Montfort J."/>
            <person name="Bouchez O."/>
            <person name="Roques C."/>
            <person name="Iampietro C."/>
            <person name="Lluch J."/>
            <person name="Castinel A."/>
            <person name="Donnadieu C."/>
            <person name="Desvignes T."/>
            <person name="Floi Bucao C."/>
            <person name="Jouanno E."/>
            <person name="Wen M."/>
            <person name="Mejri S."/>
            <person name="Dirks R."/>
            <person name="Jansen H."/>
            <person name="Henkel C."/>
            <person name="Chen W.J."/>
            <person name="Zahm M."/>
            <person name="Cabau C."/>
            <person name="Klopp C."/>
            <person name="Thompson A.W."/>
            <person name="Robinson-Rechavi M."/>
            <person name="Braasch I."/>
            <person name="Lecointre G."/>
            <person name="Bobe J."/>
            <person name="Postlethwait J.H."/>
            <person name="Berthelot C."/>
            <person name="Roest Crollius H."/>
            <person name="Guiguen Y."/>
        </authorList>
    </citation>
    <scope>NUCLEOTIDE SEQUENCE</scope>
    <source>
        <strain evidence="2">NC1722</strain>
    </source>
</reference>
<feature type="region of interest" description="Disordered" evidence="1">
    <location>
        <begin position="1"/>
        <end position="37"/>
    </location>
</feature>
<gene>
    <name evidence="2" type="ORF">AAFF_G00215570</name>
</gene>
<comment type="caution">
    <text evidence="2">The sequence shown here is derived from an EMBL/GenBank/DDBJ whole genome shotgun (WGS) entry which is preliminary data.</text>
</comment>
<feature type="compositionally biased region" description="Polar residues" evidence="1">
    <location>
        <begin position="18"/>
        <end position="32"/>
    </location>
</feature>
<feature type="non-terminal residue" evidence="2">
    <location>
        <position position="128"/>
    </location>
</feature>
<name>A0AAD7W542_9TELE</name>
<evidence type="ECO:0000256" key="1">
    <source>
        <dbReference type="SAM" id="MobiDB-lite"/>
    </source>
</evidence>
<sequence>SGDGESSLNRLGIVDGATATTNTGRPLQSLPRSLSDPVHPVAAECEPRGCTVHNRSWAVVTGRQQVPRGDTPLAVRQGQTQRLNPCIFVGDVTATYASPYRTTDHRKVPCGTSAVRIQYQSMELNPSV</sequence>
<evidence type="ECO:0000313" key="2">
    <source>
        <dbReference type="EMBL" id="KAJ8383715.1"/>
    </source>
</evidence>
<organism evidence="2 3">
    <name type="scientific">Aldrovandia affinis</name>
    <dbReference type="NCBI Taxonomy" id="143900"/>
    <lineage>
        <taxon>Eukaryota</taxon>
        <taxon>Metazoa</taxon>
        <taxon>Chordata</taxon>
        <taxon>Craniata</taxon>
        <taxon>Vertebrata</taxon>
        <taxon>Euteleostomi</taxon>
        <taxon>Actinopterygii</taxon>
        <taxon>Neopterygii</taxon>
        <taxon>Teleostei</taxon>
        <taxon>Notacanthiformes</taxon>
        <taxon>Halosauridae</taxon>
        <taxon>Aldrovandia</taxon>
    </lineage>
</organism>
<evidence type="ECO:0000313" key="3">
    <source>
        <dbReference type="Proteomes" id="UP001221898"/>
    </source>
</evidence>
<dbReference type="EMBL" id="JAINUG010000287">
    <property type="protein sequence ID" value="KAJ8383715.1"/>
    <property type="molecule type" value="Genomic_DNA"/>
</dbReference>
<dbReference type="Proteomes" id="UP001221898">
    <property type="component" value="Unassembled WGS sequence"/>
</dbReference>
<accession>A0AAD7W542</accession>
<keyword evidence="3" id="KW-1185">Reference proteome</keyword>